<dbReference type="KEGG" id="fpn:ABE65_002275"/>
<dbReference type="Gene3D" id="3.40.1260.10">
    <property type="entry name" value="DsrEFH-like"/>
    <property type="match status" value="1"/>
</dbReference>
<protein>
    <submittedName>
        <fullName evidence="1">Transcriptional regulator</fullName>
    </submittedName>
</protein>
<dbReference type="SUPFAM" id="SSF75169">
    <property type="entry name" value="DsrEFH-like"/>
    <property type="match status" value="1"/>
</dbReference>
<dbReference type="InterPro" id="IPR003787">
    <property type="entry name" value="Sulphur_relay_DsrE/F-like"/>
</dbReference>
<organism evidence="1 2">
    <name type="scientific">Fictibacillus phosphorivorans</name>
    <dbReference type="NCBI Taxonomy" id="1221500"/>
    <lineage>
        <taxon>Bacteria</taxon>
        <taxon>Bacillati</taxon>
        <taxon>Bacillota</taxon>
        <taxon>Bacilli</taxon>
        <taxon>Bacillales</taxon>
        <taxon>Fictibacillaceae</taxon>
        <taxon>Fictibacillus</taxon>
    </lineage>
</organism>
<evidence type="ECO:0000313" key="1">
    <source>
        <dbReference type="EMBL" id="ANC75726.1"/>
    </source>
</evidence>
<dbReference type="STRING" id="1221500.ABE65_002275"/>
<gene>
    <name evidence="1" type="ORF">ABE65_002275</name>
</gene>
<dbReference type="InterPro" id="IPR027396">
    <property type="entry name" value="DsrEFH-like"/>
</dbReference>
<dbReference type="Pfam" id="PF02635">
    <property type="entry name" value="DsrE"/>
    <property type="match status" value="1"/>
</dbReference>
<name>A0A160IJ69_9BACL</name>
<accession>A0A160IJ69</accession>
<reference evidence="1 2" key="1">
    <citation type="submission" date="2016-04" db="EMBL/GenBank/DDBJ databases">
        <title>Complete genome sequence of Fictibacillus phosphorivorans G25-29, a strain toxic to nematodes.</title>
        <authorList>
            <person name="Zheng Z."/>
        </authorList>
    </citation>
    <scope>NUCLEOTIDE SEQUENCE [LARGE SCALE GENOMIC DNA]</scope>
    <source>
        <strain evidence="1 2">G25-29</strain>
    </source>
</reference>
<proteinExistence type="predicted"/>
<sequence length="113" mass="12486">MQNKIILVTTDSFGTGNDPALGENVMETYFTVLKQQSDLPAAIFFMNRGVYCLTEQSLCSLHLKEIEDKGVKVFACKTCVDHYKVENELAAGEISGMAHFVELSATYEVITIA</sequence>
<evidence type="ECO:0000313" key="2">
    <source>
        <dbReference type="Proteomes" id="UP000076623"/>
    </source>
</evidence>
<dbReference type="RefSeq" id="WP_066391058.1">
    <property type="nucleotide sequence ID" value="NZ_CP015378.1"/>
</dbReference>
<dbReference type="Proteomes" id="UP000076623">
    <property type="component" value="Chromosome"/>
</dbReference>
<keyword evidence="2" id="KW-1185">Reference proteome</keyword>
<dbReference type="AlphaFoldDB" id="A0A160IJ69"/>
<dbReference type="EMBL" id="CP015378">
    <property type="protein sequence ID" value="ANC75726.1"/>
    <property type="molecule type" value="Genomic_DNA"/>
</dbReference>